<feature type="region of interest" description="Disordered" evidence="10">
    <location>
        <begin position="145"/>
        <end position="183"/>
    </location>
</feature>
<feature type="region of interest" description="Disordered" evidence="10">
    <location>
        <begin position="257"/>
        <end position="288"/>
    </location>
</feature>
<feature type="compositionally biased region" description="Polar residues" evidence="10">
    <location>
        <begin position="22"/>
        <end position="35"/>
    </location>
</feature>
<gene>
    <name evidence="13" type="ORF">FA14DRAFT_160368</name>
</gene>
<proteinExistence type="inferred from homology"/>
<evidence type="ECO:0000256" key="8">
    <source>
        <dbReference type="ARBA" id="ARBA00081473"/>
    </source>
</evidence>
<evidence type="ECO:0000256" key="9">
    <source>
        <dbReference type="ARBA" id="ARBA00081863"/>
    </source>
</evidence>
<accession>A0A316VCJ4</accession>
<dbReference type="GO" id="GO:0006367">
    <property type="term" value="P:transcription initiation at RNA polymerase II promoter"/>
    <property type="evidence" value="ECO:0007669"/>
    <property type="project" value="InterPro"/>
</dbReference>
<keyword evidence="7" id="KW-0539">Nucleus</keyword>
<evidence type="ECO:0000256" key="2">
    <source>
        <dbReference type="ARBA" id="ARBA00009543"/>
    </source>
</evidence>
<reference evidence="13 14" key="1">
    <citation type="journal article" date="2018" name="Mol. Biol. Evol.">
        <title>Broad Genomic Sampling Reveals a Smut Pathogenic Ancestry of the Fungal Clade Ustilaginomycotina.</title>
        <authorList>
            <person name="Kijpornyongpan T."/>
            <person name="Mondo S.J."/>
            <person name="Barry K."/>
            <person name="Sandor L."/>
            <person name="Lee J."/>
            <person name="Lipzen A."/>
            <person name="Pangilinan J."/>
            <person name="LaButti K."/>
            <person name="Hainaut M."/>
            <person name="Henrissat B."/>
            <person name="Grigoriev I.V."/>
            <person name="Spatafora J.W."/>
            <person name="Aime M.C."/>
        </authorList>
    </citation>
    <scope>NUCLEOTIDE SEQUENCE [LARGE SCALE GENOMIC DNA]</scope>
    <source>
        <strain evidence="13 14">MCA 3882</strain>
    </source>
</reference>
<feature type="domain" description="TFIIF beta subunit N-terminal" evidence="12">
    <location>
        <begin position="51"/>
        <end position="202"/>
    </location>
</feature>
<feature type="compositionally biased region" description="Acidic residues" evidence="10">
    <location>
        <begin position="1"/>
        <end position="13"/>
    </location>
</feature>
<dbReference type="EMBL" id="KZ819603">
    <property type="protein sequence ID" value="PWN35024.1"/>
    <property type="molecule type" value="Genomic_DNA"/>
</dbReference>
<keyword evidence="5" id="KW-0238">DNA-binding</keyword>
<dbReference type="PANTHER" id="PTHR10445">
    <property type="entry name" value="GENERAL TRANSCRIPTION FACTOR IIF SUBUNIT 2"/>
    <property type="match status" value="1"/>
</dbReference>
<evidence type="ECO:0000256" key="3">
    <source>
        <dbReference type="ARBA" id="ARBA00021453"/>
    </source>
</evidence>
<feature type="compositionally biased region" description="Polar residues" evidence="10">
    <location>
        <begin position="259"/>
        <end position="268"/>
    </location>
</feature>
<dbReference type="InterPro" id="IPR011039">
    <property type="entry name" value="TFIIF_interaction"/>
</dbReference>
<dbReference type="CDD" id="cd07980">
    <property type="entry name" value="TFIIF_beta"/>
    <property type="match status" value="1"/>
</dbReference>
<evidence type="ECO:0000256" key="10">
    <source>
        <dbReference type="SAM" id="MobiDB-lite"/>
    </source>
</evidence>
<feature type="compositionally biased region" description="Acidic residues" evidence="10">
    <location>
        <begin position="148"/>
        <end position="163"/>
    </location>
</feature>
<evidence type="ECO:0000256" key="1">
    <source>
        <dbReference type="ARBA" id="ARBA00004123"/>
    </source>
</evidence>
<dbReference type="SUPFAM" id="SSF50916">
    <property type="entry name" value="Rap30/74 interaction domains"/>
    <property type="match status" value="1"/>
</dbReference>
<dbReference type="InterPro" id="IPR003196">
    <property type="entry name" value="TFIIF_beta"/>
</dbReference>
<evidence type="ECO:0000313" key="13">
    <source>
        <dbReference type="EMBL" id="PWN35024.1"/>
    </source>
</evidence>
<keyword evidence="4" id="KW-0805">Transcription regulation</keyword>
<evidence type="ECO:0000256" key="7">
    <source>
        <dbReference type="ARBA" id="ARBA00023242"/>
    </source>
</evidence>
<feature type="compositionally biased region" description="Polar residues" evidence="10">
    <location>
        <begin position="383"/>
        <end position="400"/>
    </location>
</feature>
<sequence length="428" mass="47297">MSAAFEDDVEPLDEPLSRGRVGQNQSGNATASGSRIPTPEPDEDLDVTDGKQNMWLVKVPRFLIEGWTKVDEVDKRLGTVRVYDADHKGYQRMELHLPQEPEPAFPLPPSHPYLQTHYPRTFDMRLTSEQNGVRVRNLYAFKERLEGGDEDDDDDDDDLDSGAEDSKGKGRAGSASLQGRRKGRRLVAMVGKIANEASVKPQVATPIMRIGGGAAAGITPEYRAVLRKRRMEAQKPKRSVKTLDESDKARTNMLASGVSAHTSKNPKTSFIAGVGAPVNTGRKQPGTTTERFARLPRNELLDMLFELYDQFPYWSIKGLRSRVQQPEVYLREVLQSIANLHSRGPYAGNWSLKPEYLEMRKQQERENQSNAAASAALAGPIGTASTEPSSSIGGPSQQNAAGDGDAKVKEEEGDDEDDEEDMEMEDVE</sequence>
<protein>
    <recommendedName>
        <fullName evidence="3">Transcription initiation factor IIF subunit beta</fullName>
    </recommendedName>
    <alternativeName>
        <fullName evidence="9">TFIIF medium subunit</fullName>
    </alternativeName>
    <alternativeName>
        <fullName evidence="8">TFIIF-beta</fullName>
    </alternativeName>
</protein>
<evidence type="ECO:0000256" key="5">
    <source>
        <dbReference type="ARBA" id="ARBA00023125"/>
    </source>
</evidence>
<dbReference type="RefSeq" id="XP_025355326.1">
    <property type="nucleotide sequence ID" value="XM_025498642.1"/>
</dbReference>
<evidence type="ECO:0000256" key="6">
    <source>
        <dbReference type="ARBA" id="ARBA00023163"/>
    </source>
</evidence>
<dbReference type="STRING" id="1280837.A0A316VCJ4"/>
<comment type="subcellular location">
    <subcellularLocation>
        <location evidence="1">Nucleus</location>
    </subcellularLocation>
</comment>
<dbReference type="Pfam" id="PF17683">
    <property type="entry name" value="TFIIF_beta_N"/>
    <property type="match status" value="1"/>
</dbReference>
<dbReference type="Pfam" id="PF02270">
    <property type="entry name" value="TFIIF_beta"/>
    <property type="match status" value="1"/>
</dbReference>
<dbReference type="PANTHER" id="PTHR10445:SF0">
    <property type="entry name" value="GENERAL TRANSCRIPTION FACTOR IIF SUBUNIT 2"/>
    <property type="match status" value="1"/>
</dbReference>
<feature type="region of interest" description="Disordered" evidence="10">
    <location>
        <begin position="1"/>
        <end position="49"/>
    </location>
</feature>
<dbReference type="InterPro" id="IPR036388">
    <property type="entry name" value="WH-like_DNA-bd_sf"/>
</dbReference>
<evidence type="ECO:0000313" key="14">
    <source>
        <dbReference type="Proteomes" id="UP000245771"/>
    </source>
</evidence>
<evidence type="ECO:0000259" key="11">
    <source>
        <dbReference type="Pfam" id="PF02270"/>
    </source>
</evidence>
<dbReference type="FunFam" id="1.10.10.10:FF:000035">
    <property type="entry name" value="General transcription factor IIF subunit 2"/>
    <property type="match status" value="1"/>
</dbReference>
<dbReference type="FunCoup" id="A0A316VCJ4">
    <property type="interactions" value="440"/>
</dbReference>
<dbReference type="InParanoid" id="A0A316VCJ4"/>
<dbReference type="InterPro" id="IPR036390">
    <property type="entry name" value="WH_DNA-bd_sf"/>
</dbReference>
<organism evidence="13 14">
    <name type="scientific">Meira miltonrushii</name>
    <dbReference type="NCBI Taxonomy" id="1280837"/>
    <lineage>
        <taxon>Eukaryota</taxon>
        <taxon>Fungi</taxon>
        <taxon>Dikarya</taxon>
        <taxon>Basidiomycota</taxon>
        <taxon>Ustilaginomycotina</taxon>
        <taxon>Exobasidiomycetes</taxon>
        <taxon>Exobasidiales</taxon>
        <taxon>Brachybasidiaceae</taxon>
        <taxon>Meira</taxon>
    </lineage>
</organism>
<keyword evidence="14" id="KW-1185">Reference proteome</keyword>
<name>A0A316VCJ4_9BASI</name>
<dbReference type="GO" id="GO:0003677">
    <property type="term" value="F:DNA binding"/>
    <property type="evidence" value="ECO:0007669"/>
    <property type="project" value="UniProtKB-KW"/>
</dbReference>
<feature type="domain" description="TFIIF beta subunit HTH" evidence="11">
    <location>
        <begin position="293"/>
        <end position="356"/>
    </location>
</feature>
<dbReference type="InterPro" id="IPR040450">
    <property type="entry name" value="TFIIF_beta_HTH"/>
</dbReference>
<dbReference type="SUPFAM" id="SSF46785">
    <property type="entry name" value="Winged helix' DNA-binding domain"/>
    <property type="match status" value="1"/>
</dbReference>
<dbReference type="Gene3D" id="1.10.10.10">
    <property type="entry name" value="Winged helix-like DNA-binding domain superfamily/Winged helix DNA-binding domain"/>
    <property type="match status" value="1"/>
</dbReference>
<dbReference type="OrthoDB" id="449280at2759"/>
<evidence type="ECO:0000256" key="4">
    <source>
        <dbReference type="ARBA" id="ARBA00023015"/>
    </source>
</evidence>
<keyword evidence="6" id="KW-0804">Transcription</keyword>
<feature type="region of interest" description="Disordered" evidence="10">
    <location>
        <begin position="362"/>
        <end position="428"/>
    </location>
</feature>
<dbReference type="Proteomes" id="UP000245771">
    <property type="component" value="Unassembled WGS sequence"/>
</dbReference>
<dbReference type="GO" id="GO:0005674">
    <property type="term" value="C:transcription factor TFIIF complex"/>
    <property type="evidence" value="ECO:0007669"/>
    <property type="project" value="InterPro"/>
</dbReference>
<dbReference type="GeneID" id="37020423"/>
<dbReference type="InterPro" id="IPR040504">
    <property type="entry name" value="TFIIF_beta_N"/>
</dbReference>
<feature type="compositionally biased region" description="Acidic residues" evidence="10">
    <location>
        <begin position="411"/>
        <end position="428"/>
    </location>
</feature>
<dbReference type="AlphaFoldDB" id="A0A316VCJ4"/>
<evidence type="ECO:0000259" key="12">
    <source>
        <dbReference type="Pfam" id="PF17683"/>
    </source>
</evidence>
<comment type="similarity">
    <text evidence="2">Belongs to the TFIIF beta subunit family.</text>
</comment>